<evidence type="ECO:0000256" key="12">
    <source>
        <dbReference type="ARBA" id="ARBA00068702"/>
    </source>
</evidence>
<dbReference type="PANTHER" id="PTHR23026:SF90">
    <property type="entry name" value="IODOTYROSINE DEIODINASE 1"/>
    <property type="match status" value="1"/>
</dbReference>
<reference evidence="15" key="1">
    <citation type="submission" date="2019-01" db="EMBL/GenBank/DDBJ databases">
        <title>Gri0909 isolated from a small marine red alga.</title>
        <authorList>
            <person name="Kim J."/>
            <person name="Jeong S.E."/>
            <person name="Jeon C.O."/>
        </authorList>
    </citation>
    <scope>NUCLEOTIDE SEQUENCE [LARGE SCALE GENOMIC DNA]</scope>
    <source>
        <strain evidence="15">Gri0909</strain>
    </source>
</reference>
<dbReference type="CDD" id="cd02145">
    <property type="entry name" value="BluB"/>
    <property type="match status" value="1"/>
</dbReference>
<dbReference type="InterPro" id="IPR012825">
    <property type="entry name" value="BluB"/>
</dbReference>
<keyword evidence="5" id="KW-0547">Nucleotide-binding</keyword>
<evidence type="ECO:0000256" key="3">
    <source>
        <dbReference type="ARBA" id="ARBA00022630"/>
    </source>
</evidence>
<dbReference type="GO" id="GO:0009236">
    <property type="term" value="P:cobalamin biosynthetic process"/>
    <property type="evidence" value="ECO:0007669"/>
    <property type="project" value="UniProtKB-KW"/>
</dbReference>
<keyword evidence="7 14" id="KW-0560">Oxidoreductase</keyword>
<evidence type="ECO:0000313" key="15">
    <source>
        <dbReference type="Proteomes" id="UP000287447"/>
    </source>
</evidence>
<evidence type="ECO:0000256" key="8">
    <source>
        <dbReference type="ARBA" id="ARBA00023027"/>
    </source>
</evidence>
<dbReference type="GO" id="GO:0102919">
    <property type="term" value="F:5,6-dimethylbenzimidazole synthase activity"/>
    <property type="evidence" value="ECO:0007669"/>
    <property type="project" value="UniProtKB-EC"/>
</dbReference>
<comment type="catalytic activity">
    <reaction evidence="9">
        <text>FMNH2 + O2 = dialurate + 5,6-dimethylbenzimidazole + D-erythrose 4-phosphate + H(+)</text>
        <dbReference type="Rhea" id="RHEA:27345"/>
        <dbReference type="ChEBI" id="CHEBI:15378"/>
        <dbReference type="ChEBI" id="CHEBI:15379"/>
        <dbReference type="ChEBI" id="CHEBI:15890"/>
        <dbReference type="ChEBI" id="CHEBI:16897"/>
        <dbReference type="ChEBI" id="CHEBI:57618"/>
        <dbReference type="ChEBI" id="CHEBI:140629"/>
        <dbReference type="EC" id="1.13.11.79"/>
    </reaction>
</comment>
<dbReference type="EC" id="1.13.11.79" evidence="11"/>
<proteinExistence type="inferred from homology"/>
<dbReference type="Pfam" id="PF00881">
    <property type="entry name" value="Nitroreductase"/>
    <property type="match status" value="1"/>
</dbReference>
<evidence type="ECO:0000256" key="10">
    <source>
        <dbReference type="ARBA" id="ARBA00061097"/>
    </source>
</evidence>
<keyword evidence="15" id="KW-1185">Reference proteome</keyword>
<keyword evidence="6" id="KW-0521">NADP</keyword>
<sequence length="247" mass="27550">MQPKSVSTDQTHPYVLDSNLVSAGPFSEDERHAVYRAIFTRRDVRGQFLPDPIDEAVLHRILLAAHHAPSVGFMQPWNFIVIRDGDVKARAKSAFERANEEAVALFDDDRATLYSRLKLEGITDAPVNLCITCDRSRGGKVVLGRTHNRDTDLYSTVCAVQNLMLAARAEGIGAGWVSIFNEADIRDLLALPDHVVPVAYLCVGHVKELYESPELEARGWRKRLDLQSLIFEDRWGEAPASPRSGDT</sequence>
<gene>
    <name evidence="14" type="primary">bluB</name>
    <name evidence="14" type="ORF">EOI86_19150</name>
</gene>
<dbReference type="FunFam" id="3.40.109.10:FF:000013">
    <property type="entry name" value="5,6-dimethylbenzimidazole synthase"/>
    <property type="match status" value="1"/>
</dbReference>
<evidence type="ECO:0000256" key="9">
    <source>
        <dbReference type="ARBA" id="ARBA00051314"/>
    </source>
</evidence>
<dbReference type="InterPro" id="IPR029479">
    <property type="entry name" value="Nitroreductase"/>
</dbReference>
<keyword evidence="8" id="KW-0520">NAD</keyword>
<dbReference type="InterPro" id="IPR000415">
    <property type="entry name" value="Nitroreductase-like"/>
</dbReference>
<keyword evidence="3" id="KW-0285">Flavoprotein</keyword>
<evidence type="ECO:0000259" key="13">
    <source>
        <dbReference type="Pfam" id="PF00881"/>
    </source>
</evidence>
<dbReference type="EMBL" id="SADE01000003">
    <property type="protein sequence ID" value="RVU34952.1"/>
    <property type="molecule type" value="Genomic_DNA"/>
</dbReference>
<comment type="subunit">
    <text evidence="1">Homooctamer.</text>
</comment>
<dbReference type="SUPFAM" id="SSF55469">
    <property type="entry name" value="FMN-dependent nitroreductase-like"/>
    <property type="match status" value="1"/>
</dbReference>
<dbReference type="OrthoDB" id="9773807at2"/>
<dbReference type="PANTHER" id="PTHR23026">
    <property type="entry name" value="NADPH NITROREDUCTASE"/>
    <property type="match status" value="1"/>
</dbReference>
<protein>
    <recommendedName>
        <fullName evidence="12">5,6-dimethylbenzimidazole synthase</fullName>
        <ecNumber evidence="11">1.13.11.79</ecNumber>
    </recommendedName>
</protein>
<dbReference type="Gene3D" id="3.40.109.10">
    <property type="entry name" value="NADH Oxidase"/>
    <property type="match status" value="1"/>
</dbReference>
<dbReference type="Proteomes" id="UP000287447">
    <property type="component" value="Unassembled WGS sequence"/>
</dbReference>
<accession>A0A437QKI4</accession>
<comment type="similarity">
    <text evidence="10">Belongs to the BluB family.</text>
</comment>
<organism evidence="14 15">
    <name type="scientific">Hwanghaeella grinnelliae</name>
    <dbReference type="NCBI Taxonomy" id="2500179"/>
    <lineage>
        <taxon>Bacteria</taxon>
        <taxon>Pseudomonadati</taxon>
        <taxon>Pseudomonadota</taxon>
        <taxon>Alphaproteobacteria</taxon>
        <taxon>Rhodospirillales</taxon>
        <taxon>Rhodospirillaceae</taxon>
        <taxon>Hwanghaeella</taxon>
    </lineage>
</organism>
<dbReference type="RefSeq" id="WP_127767263.1">
    <property type="nucleotide sequence ID" value="NZ_SADE01000003.1"/>
</dbReference>
<evidence type="ECO:0000256" key="1">
    <source>
        <dbReference type="ARBA" id="ARBA00011823"/>
    </source>
</evidence>
<evidence type="ECO:0000256" key="6">
    <source>
        <dbReference type="ARBA" id="ARBA00022857"/>
    </source>
</evidence>
<evidence type="ECO:0000256" key="11">
    <source>
        <dbReference type="ARBA" id="ARBA00066311"/>
    </source>
</evidence>
<evidence type="ECO:0000256" key="5">
    <source>
        <dbReference type="ARBA" id="ARBA00022741"/>
    </source>
</evidence>
<comment type="caution">
    <text evidence="14">The sequence shown here is derived from an EMBL/GenBank/DDBJ whole genome shotgun (WGS) entry which is preliminary data.</text>
</comment>
<dbReference type="NCBIfam" id="TIGR02476">
    <property type="entry name" value="BluB"/>
    <property type="match status" value="1"/>
</dbReference>
<evidence type="ECO:0000256" key="2">
    <source>
        <dbReference type="ARBA" id="ARBA00022573"/>
    </source>
</evidence>
<evidence type="ECO:0000313" key="14">
    <source>
        <dbReference type="EMBL" id="RVU34952.1"/>
    </source>
</evidence>
<dbReference type="GO" id="GO:0016705">
    <property type="term" value="F:oxidoreductase activity, acting on paired donors, with incorporation or reduction of molecular oxygen"/>
    <property type="evidence" value="ECO:0007669"/>
    <property type="project" value="UniProtKB-ARBA"/>
</dbReference>
<evidence type="ECO:0000256" key="4">
    <source>
        <dbReference type="ARBA" id="ARBA00022643"/>
    </source>
</evidence>
<evidence type="ECO:0000256" key="7">
    <source>
        <dbReference type="ARBA" id="ARBA00023002"/>
    </source>
</evidence>
<name>A0A437QKI4_9PROT</name>
<feature type="domain" description="Nitroreductase" evidence="13">
    <location>
        <begin position="39"/>
        <end position="205"/>
    </location>
</feature>
<dbReference type="InterPro" id="IPR050627">
    <property type="entry name" value="Nitroreductase/BluB"/>
</dbReference>
<keyword evidence="2" id="KW-0169">Cobalamin biosynthesis</keyword>
<keyword evidence="4" id="KW-0288">FMN</keyword>
<dbReference type="AlphaFoldDB" id="A0A437QKI4"/>
<dbReference type="GO" id="GO:0000166">
    <property type="term" value="F:nucleotide binding"/>
    <property type="evidence" value="ECO:0007669"/>
    <property type="project" value="UniProtKB-KW"/>
</dbReference>